<evidence type="ECO:0000259" key="2">
    <source>
        <dbReference type="Pfam" id="PF13622"/>
    </source>
</evidence>
<evidence type="ECO:0000256" key="1">
    <source>
        <dbReference type="SAM" id="MobiDB-lite"/>
    </source>
</evidence>
<feature type="domain" description="Acyl-CoA thioesterase-like N-terminal HotDog" evidence="2">
    <location>
        <begin position="52"/>
        <end position="137"/>
    </location>
</feature>
<dbReference type="Proteomes" id="UP000297025">
    <property type="component" value="Chromosome"/>
</dbReference>
<accession>A0A4P7UC58</accession>
<proteinExistence type="predicted"/>
<dbReference type="KEGG" id="ndp:E2C04_12365"/>
<protein>
    <submittedName>
        <fullName evidence="4">Thioesterase family protein</fullName>
    </submittedName>
</protein>
<reference evidence="4 5" key="1">
    <citation type="journal article" date="2008" name="Int. J. Syst. Evol. Microbiol.">
        <title>Nocardioides daphniae sp. nov., isolated from Daphnia cucullata (Crustacea: Cladocera).</title>
        <authorList>
            <person name="Toth E.M."/>
            <person name="Keki Z."/>
            <person name="Homonnay Z.G."/>
            <person name="Borsodi A.K."/>
            <person name="Marialigeti K."/>
            <person name="Schumann P."/>
        </authorList>
    </citation>
    <scope>NUCLEOTIDE SEQUENCE [LARGE SCALE GENOMIC DNA]</scope>
    <source>
        <strain evidence="4 5">JCM 16608</strain>
    </source>
</reference>
<dbReference type="InterPro" id="IPR049450">
    <property type="entry name" value="ACOT8-like_C"/>
</dbReference>
<dbReference type="AlphaFoldDB" id="A0A4P7UC58"/>
<evidence type="ECO:0000259" key="3">
    <source>
        <dbReference type="Pfam" id="PF20789"/>
    </source>
</evidence>
<gene>
    <name evidence="4" type="ORF">E2C04_12365</name>
</gene>
<evidence type="ECO:0000313" key="5">
    <source>
        <dbReference type="Proteomes" id="UP000297025"/>
    </source>
</evidence>
<dbReference type="SUPFAM" id="SSF54637">
    <property type="entry name" value="Thioesterase/thiol ester dehydrase-isomerase"/>
    <property type="match status" value="2"/>
</dbReference>
<dbReference type="InterPro" id="IPR042171">
    <property type="entry name" value="Acyl-CoA_hotdog"/>
</dbReference>
<dbReference type="EMBL" id="CP038462">
    <property type="protein sequence ID" value="QCC77782.1"/>
    <property type="molecule type" value="Genomic_DNA"/>
</dbReference>
<dbReference type="Pfam" id="PF20789">
    <property type="entry name" value="4HBT_3C"/>
    <property type="match status" value="1"/>
</dbReference>
<evidence type="ECO:0000313" key="4">
    <source>
        <dbReference type="EMBL" id="QCC77782.1"/>
    </source>
</evidence>
<organism evidence="4 5">
    <name type="scientific">Nocardioides daphniae</name>
    <dbReference type="NCBI Taxonomy" id="402297"/>
    <lineage>
        <taxon>Bacteria</taxon>
        <taxon>Bacillati</taxon>
        <taxon>Actinomycetota</taxon>
        <taxon>Actinomycetes</taxon>
        <taxon>Propionibacteriales</taxon>
        <taxon>Nocardioidaceae</taxon>
        <taxon>Nocardioides</taxon>
    </lineage>
</organism>
<dbReference type="Pfam" id="PF13622">
    <property type="entry name" value="4HBT_3"/>
    <property type="match status" value="1"/>
</dbReference>
<dbReference type="InterPro" id="IPR029069">
    <property type="entry name" value="HotDog_dom_sf"/>
</dbReference>
<feature type="region of interest" description="Disordered" evidence="1">
    <location>
        <begin position="1"/>
        <end position="25"/>
    </location>
</feature>
<dbReference type="Gene3D" id="2.40.160.210">
    <property type="entry name" value="Acyl-CoA thioesterase, double hotdog domain"/>
    <property type="match status" value="1"/>
</dbReference>
<dbReference type="InterPro" id="IPR049449">
    <property type="entry name" value="TesB_ACOT8-like_N"/>
</dbReference>
<sequence>MPGRLTPGAGEGAHPMTHPAGGGDGLYVLLKTEDGPDGTTYETFSSSHGVASAWGPIQHGGPLSGLLTRAMEQCAPREGTRLSRVTVEILGPVPIDEVRVSARVVRPGRRVELVNAVLEARDPAGAWRPAATAAAWRLANQPTHDVSRHADPVVALPDDVGVVDTGLHLPDVWPRAGFISSVHWHITDHGTDPGTPTTAWLKLLRPLVEGEEPTPTVRLMTVVDVANGVGARLDPMTHTFLNTDVSVHLHAPPSGEWTGIRAETSVGPDGIGLSAGSLHGADGPVGRIAQTLLVERHG</sequence>
<feature type="domain" description="Acyl-CoA thioesterase-like C-terminal" evidence="3">
    <location>
        <begin position="171"/>
        <end position="294"/>
    </location>
</feature>
<name>A0A4P7UC58_9ACTN</name>